<name>A0A1T4X4Q0_9BACT</name>
<dbReference type="GO" id="GO:0051536">
    <property type="term" value="F:iron-sulfur cluster binding"/>
    <property type="evidence" value="ECO:0007669"/>
    <property type="project" value="UniProtKB-KW"/>
</dbReference>
<evidence type="ECO:0000256" key="1">
    <source>
        <dbReference type="ARBA" id="ARBA00022723"/>
    </source>
</evidence>
<dbReference type="STRING" id="1121449.SAMN02745704_01774"/>
<dbReference type="InterPro" id="IPR017896">
    <property type="entry name" value="4Fe4S_Fe-S-bd"/>
</dbReference>
<evidence type="ECO:0000256" key="3">
    <source>
        <dbReference type="ARBA" id="ARBA00023014"/>
    </source>
</evidence>
<dbReference type="PROSITE" id="PS51379">
    <property type="entry name" value="4FE4S_FER_2"/>
    <property type="match status" value="1"/>
</dbReference>
<keyword evidence="3" id="KW-0411">Iron-sulfur</keyword>
<evidence type="ECO:0000256" key="2">
    <source>
        <dbReference type="ARBA" id="ARBA00023004"/>
    </source>
</evidence>
<dbReference type="AlphaFoldDB" id="A0A1T4X4Q0"/>
<dbReference type="RefSeq" id="WP_078717337.1">
    <property type="nucleotide sequence ID" value="NZ_FUYC01000007.1"/>
</dbReference>
<dbReference type="GO" id="GO:0046872">
    <property type="term" value="F:metal ion binding"/>
    <property type="evidence" value="ECO:0007669"/>
    <property type="project" value="UniProtKB-KW"/>
</dbReference>
<evidence type="ECO:0000259" key="4">
    <source>
        <dbReference type="PROSITE" id="PS51379"/>
    </source>
</evidence>
<gene>
    <name evidence="5" type="ORF">SAMN02745704_01774</name>
</gene>
<keyword evidence="2" id="KW-0408">Iron</keyword>
<dbReference type="Gene3D" id="3.30.70.20">
    <property type="match status" value="1"/>
</dbReference>
<dbReference type="SUPFAM" id="SSF54862">
    <property type="entry name" value="4Fe-4S ferredoxins"/>
    <property type="match status" value="1"/>
</dbReference>
<reference evidence="5 6" key="1">
    <citation type="submission" date="2017-02" db="EMBL/GenBank/DDBJ databases">
        <authorList>
            <person name="Peterson S.W."/>
        </authorList>
    </citation>
    <scope>NUCLEOTIDE SEQUENCE [LARGE SCALE GENOMIC DNA]</scope>
    <source>
        <strain evidence="5 6">DSM 16080</strain>
    </source>
</reference>
<dbReference type="Proteomes" id="UP000190027">
    <property type="component" value="Unassembled WGS sequence"/>
</dbReference>
<feature type="domain" description="4Fe-4S ferredoxin-type" evidence="4">
    <location>
        <begin position="8"/>
        <end position="36"/>
    </location>
</feature>
<dbReference type="PROSITE" id="PS00198">
    <property type="entry name" value="4FE4S_FER_1"/>
    <property type="match status" value="1"/>
</dbReference>
<accession>A0A1T4X4Q0</accession>
<dbReference type="Pfam" id="PF13370">
    <property type="entry name" value="Fer4_13"/>
    <property type="match status" value="1"/>
</dbReference>
<evidence type="ECO:0000313" key="5">
    <source>
        <dbReference type="EMBL" id="SKA84516.1"/>
    </source>
</evidence>
<dbReference type="OrthoDB" id="5471967at2"/>
<dbReference type="InterPro" id="IPR017900">
    <property type="entry name" value="4Fe4S_Fe_S_CS"/>
</dbReference>
<keyword evidence="1" id="KW-0479">Metal-binding</keyword>
<sequence>MNEANRKRPLSLDLGPCHGCMGCVEMCPEIVGWDDETERPYLKRQEATEEEIRDAMACCPKDCFEFTDE</sequence>
<proteinExistence type="predicted"/>
<dbReference type="EMBL" id="FUYC01000007">
    <property type="protein sequence ID" value="SKA84516.1"/>
    <property type="molecule type" value="Genomic_DNA"/>
</dbReference>
<evidence type="ECO:0000313" key="6">
    <source>
        <dbReference type="Proteomes" id="UP000190027"/>
    </source>
</evidence>
<protein>
    <submittedName>
        <fullName evidence="5">Ferredoxin</fullName>
    </submittedName>
</protein>
<keyword evidence="6" id="KW-1185">Reference proteome</keyword>
<organism evidence="5 6">
    <name type="scientific">Paucidesulfovibrio gracilis DSM 16080</name>
    <dbReference type="NCBI Taxonomy" id="1121449"/>
    <lineage>
        <taxon>Bacteria</taxon>
        <taxon>Pseudomonadati</taxon>
        <taxon>Thermodesulfobacteriota</taxon>
        <taxon>Desulfovibrionia</taxon>
        <taxon>Desulfovibrionales</taxon>
        <taxon>Desulfovibrionaceae</taxon>
        <taxon>Paucidesulfovibrio</taxon>
    </lineage>
</organism>